<keyword evidence="16 19" id="KW-0539">Nucleus</keyword>
<dbReference type="SUPFAM" id="SSF52540">
    <property type="entry name" value="P-loop containing nucleoside triphosphate hydrolases"/>
    <property type="match status" value="1"/>
</dbReference>
<accession>A0A1Z5J5V3</accession>
<dbReference type="InterPro" id="IPR011604">
    <property type="entry name" value="PDDEXK-like_dom_sf"/>
</dbReference>
<evidence type="ECO:0000256" key="5">
    <source>
        <dbReference type="ARBA" id="ARBA00022722"/>
    </source>
</evidence>
<evidence type="ECO:0000256" key="12">
    <source>
        <dbReference type="ARBA" id="ARBA00023004"/>
    </source>
</evidence>
<gene>
    <name evidence="24" type="ORF">FisN_6Lh269</name>
</gene>
<keyword evidence="4 19" id="KW-0235">DNA replication</keyword>
<feature type="domain" description="DNA2/NAM7 helicase helicase" evidence="22">
    <location>
        <begin position="1167"/>
        <end position="1239"/>
    </location>
</feature>
<keyword evidence="10 19" id="KW-0347">Helicase</keyword>
<evidence type="ECO:0000259" key="23">
    <source>
        <dbReference type="Pfam" id="PF13087"/>
    </source>
</evidence>
<dbReference type="PANTHER" id="PTHR10887">
    <property type="entry name" value="DNA2/NAM7 HELICASE FAMILY"/>
    <property type="match status" value="1"/>
</dbReference>
<dbReference type="InterPro" id="IPR041677">
    <property type="entry name" value="DNA2/NAM7_AAA_11"/>
</dbReference>
<dbReference type="GO" id="GO:0033567">
    <property type="term" value="P:DNA replication, Okazaki fragment processing"/>
    <property type="evidence" value="ECO:0007669"/>
    <property type="project" value="UniProtKB-UniRule"/>
</dbReference>
<evidence type="ECO:0000313" key="24">
    <source>
        <dbReference type="EMBL" id="GAX09360.1"/>
    </source>
</evidence>
<keyword evidence="19" id="KW-0158">Chromosome</keyword>
<evidence type="ECO:0000256" key="9">
    <source>
        <dbReference type="ARBA" id="ARBA00022801"/>
    </source>
</evidence>
<dbReference type="InterPro" id="IPR047187">
    <property type="entry name" value="SF1_C_Upf1"/>
</dbReference>
<feature type="region of interest" description="Disordered" evidence="20">
    <location>
        <begin position="51"/>
        <end position="70"/>
    </location>
</feature>
<feature type="compositionally biased region" description="Polar residues" evidence="20">
    <location>
        <begin position="294"/>
        <end position="306"/>
    </location>
</feature>
<comment type="caution">
    <text evidence="24">The sequence shown here is derived from an EMBL/GenBank/DDBJ whole genome shotgun (WGS) entry which is preliminary data.</text>
</comment>
<dbReference type="EC" id="3.1.-.-" evidence="19"/>
<evidence type="ECO:0000313" key="25">
    <source>
        <dbReference type="Proteomes" id="UP000198406"/>
    </source>
</evidence>
<evidence type="ECO:0000256" key="7">
    <source>
        <dbReference type="ARBA" id="ARBA00022741"/>
    </source>
</evidence>
<comment type="similarity">
    <text evidence="2 19">Belongs to the DNA2/NAM7 helicase family.</text>
</comment>
<keyword evidence="9 19" id="KW-0378">Hydrolase</keyword>
<comment type="function">
    <text evidence="19">Key enzyme involved in DNA replication and DNA repair. Involved in Okazaki fragments processing by cleaving long flaps that escape FEN1: flaps that are longer than 27 nucleotides are coated by replication protein A complex (RPA), leading to recruit DNA2 which cleaves the flap until it is too short to bind RPA and becomes a substrate for FEN1. Also involved in 5'-end resection of DNA during double-strand break (DSB) repair by mediating the cleavage of 5'-ssDNA.</text>
</comment>
<evidence type="ECO:0000256" key="18">
    <source>
        <dbReference type="ARBA" id="ARBA00047995"/>
    </source>
</evidence>
<dbReference type="GO" id="GO:0003677">
    <property type="term" value="F:DNA binding"/>
    <property type="evidence" value="ECO:0007669"/>
    <property type="project" value="UniProtKB-UniRule"/>
</dbReference>
<dbReference type="InterPro" id="IPR045055">
    <property type="entry name" value="DNA2/NAM7-like"/>
</dbReference>
<keyword evidence="14 19" id="KW-0238">DNA-binding</keyword>
<dbReference type="Pfam" id="PF08696">
    <property type="entry name" value="Dna2"/>
    <property type="match status" value="1"/>
</dbReference>
<evidence type="ECO:0000256" key="3">
    <source>
        <dbReference type="ARBA" id="ARBA00022485"/>
    </source>
</evidence>
<keyword evidence="7 19" id="KW-0547">Nucleotide-binding</keyword>
<evidence type="ECO:0000256" key="15">
    <source>
        <dbReference type="ARBA" id="ARBA00023204"/>
    </source>
</evidence>
<keyword evidence="12 19" id="KW-0408">Iron</keyword>
<dbReference type="GO" id="GO:0006281">
    <property type="term" value="P:DNA repair"/>
    <property type="evidence" value="ECO:0007669"/>
    <property type="project" value="UniProtKB-KW"/>
</dbReference>
<evidence type="ECO:0000256" key="10">
    <source>
        <dbReference type="ARBA" id="ARBA00022806"/>
    </source>
</evidence>
<proteinExistence type="inferred from homology"/>
<dbReference type="PANTHER" id="PTHR10887:SF433">
    <property type="entry name" value="DNA REPLICATION ATP-DEPENDENT HELICASE_NUCLEASE DNA2"/>
    <property type="match status" value="1"/>
</dbReference>
<comment type="cofactor">
    <cofactor evidence="1">
        <name>[4Fe-4S] cluster</name>
        <dbReference type="ChEBI" id="CHEBI:49883"/>
    </cofactor>
</comment>
<evidence type="ECO:0000256" key="20">
    <source>
        <dbReference type="SAM" id="MobiDB-lite"/>
    </source>
</evidence>
<dbReference type="EMBL" id="BDSP01000007">
    <property type="protein sequence ID" value="GAX09360.1"/>
    <property type="molecule type" value="Genomic_DNA"/>
</dbReference>
<evidence type="ECO:0000256" key="6">
    <source>
        <dbReference type="ARBA" id="ARBA00022723"/>
    </source>
</evidence>
<dbReference type="Gene3D" id="3.90.320.10">
    <property type="match status" value="1"/>
</dbReference>
<dbReference type="OrthoDB" id="306218at2759"/>
<evidence type="ECO:0000256" key="2">
    <source>
        <dbReference type="ARBA" id="ARBA00007913"/>
    </source>
</evidence>
<dbReference type="Gene3D" id="3.40.50.300">
    <property type="entry name" value="P-loop containing nucleotide triphosphate hydrolases"/>
    <property type="match status" value="2"/>
</dbReference>
<feature type="region of interest" description="Disordered" evidence="20">
    <location>
        <begin position="1"/>
        <end position="22"/>
    </location>
</feature>
<comment type="catalytic activity">
    <reaction evidence="18 19">
        <text>ATP + H2O = ADP + phosphate + H(+)</text>
        <dbReference type="Rhea" id="RHEA:13065"/>
        <dbReference type="ChEBI" id="CHEBI:15377"/>
        <dbReference type="ChEBI" id="CHEBI:15378"/>
        <dbReference type="ChEBI" id="CHEBI:30616"/>
        <dbReference type="ChEBI" id="CHEBI:43474"/>
        <dbReference type="ChEBI" id="CHEBI:456216"/>
        <dbReference type="EC" id="3.6.4.12"/>
    </reaction>
</comment>
<feature type="compositionally biased region" description="Polar residues" evidence="20">
    <location>
        <begin position="255"/>
        <end position="284"/>
    </location>
</feature>
<evidence type="ECO:0000256" key="11">
    <source>
        <dbReference type="ARBA" id="ARBA00022840"/>
    </source>
</evidence>
<dbReference type="GO" id="GO:0005737">
    <property type="term" value="C:cytoplasm"/>
    <property type="evidence" value="ECO:0007669"/>
    <property type="project" value="TreeGrafter"/>
</dbReference>
<evidence type="ECO:0000256" key="8">
    <source>
        <dbReference type="ARBA" id="ARBA00022763"/>
    </source>
</evidence>
<keyword evidence="6 19" id="KW-0479">Metal-binding</keyword>
<name>A0A1Z5J5V3_FISSO</name>
<keyword evidence="25" id="KW-1185">Reference proteome</keyword>
<dbReference type="GO" id="GO:0017108">
    <property type="term" value="F:5'-flap endonuclease activity"/>
    <property type="evidence" value="ECO:0007669"/>
    <property type="project" value="UniProtKB-UniRule"/>
</dbReference>
<dbReference type="GO" id="GO:0005634">
    <property type="term" value="C:nucleus"/>
    <property type="evidence" value="ECO:0007669"/>
    <property type="project" value="UniProtKB-SubCell"/>
</dbReference>
<feature type="region of interest" description="Disordered" evidence="20">
    <location>
        <begin position="255"/>
        <end position="311"/>
    </location>
</feature>
<evidence type="ECO:0000256" key="14">
    <source>
        <dbReference type="ARBA" id="ARBA00023125"/>
    </source>
</evidence>
<dbReference type="GO" id="GO:0005524">
    <property type="term" value="F:ATP binding"/>
    <property type="evidence" value="ECO:0007669"/>
    <property type="project" value="UniProtKB-UniRule"/>
</dbReference>
<evidence type="ECO:0000259" key="21">
    <source>
        <dbReference type="Pfam" id="PF08696"/>
    </source>
</evidence>
<dbReference type="Pfam" id="PF13086">
    <property type="entry name" value="AAA_11"/>
    <property type="match status" value="2"/>
</dbReference>
<dbReference type="InParanoid" id="A0A1Z5J5V3"/>
<dbReference type="GO" id="GO:0071932">
    <property type="term" value="P:replication fork reversal"/>
    <property type="evidence" value="ECO:0007669"/>
    <property type="project" value="TreeGrafter"/>
</dbReference>
<dbReference type="EC" id="3.6.4.12" evidence="19"/>
<protein>
    <recommendedName>
        <fullName evidence="19">DNA replication ATP-dependent helicase/nuclease</fullName>
        <ecNumber evidence="19">3.1.-.-</ecNumber>
        <ecNumber evidence="19">3.6.4.12</ecNumber>
    </recommendedName>
</protein>
<keyword evidence="17 19" id="KW-0511">Multifunctional enzyme</keyword>
<keyword evidence="8 19" id="KW-0227">DNA damage</keyword>
<sequence>MNRSSPIKESQIDETTPIGKRDLKTVSGYAHTQEEDTIQWNESKTVRRVAEFDSPDPLLDESPPGDVRRPLLPIEKNPNLVSQISILKDTTAHFPGIVKSRKRQRREVSIMAKLKEKNFNNIFTPRLQNKGNSCKSTPLAVSGTSDFDDILKQIKTPSPESSNVPSNNPSSEVITSYQSPSATAEDNFDAFDEFNFSVDDIEAIDSLVSKATQSASFCVSKDTLSQQSDKTAKLVDSRVSPAIAVANTYLQNVQRPNVSVPTGQTTATNMLPSNKSSDEPQSSHMPAPQAAATPGNNTSSSPQQDTDLFGEFPDIDFDAMDDFIMQAQSQPDNAMDALQHDMEILAKNQALTMNVKPQNPGFVVFSRYKVINVSRDQARGDFTLILSVAAWKEEMLHWNSRQAHKADSDGLFRVRDEPLWPADGLIFLKGEWYQSDVAAGDVIHVCSLTGNRRTDVSALPLTLSTMDVLDDMVVVLHPDLLLTPTTISEAVACTRRAVLKDRLGSTGISDKAPLFGTMRHQLFEEVLKHQHFTQQEAESHIDLIVRQHAESLLACGVSSCEATRELAQFIPTLVSFAQQYTDLKSSRSGGAILRNMFEQPSVQFLAKSVEAVEEPCISPELGLKGNIDMIVDAEVIHQGRAGRSLFGVELKTGHSQKTHESHMAQLLLYLLMMQTRYGTQQNTAPNGLLLYMNKENLRAVHATPALPHLKTLLGVRNTVASAQVRATKLRGLTVVQEAEGISKLGLLDASTPTVLPEVLQSGFTCEKCYSNRECMTYMRANSISAGASNARESRSDLVNRYTGHLLPEDLEYFSRWDRLIDLEADASRSLIAETWLERSEKREANSGNCISRLQFDALKSTKGACKEGSSAILFFRKSKFIPMHSQQNLHNLSIQPGTHAVISVDRVTTCGNPRSSKDQMHIVRGFIHRIASDEVEVRSSVDDLTRMIRFVGSDESLVFRIDSDDVACGTGTLRRNLINFLSLETRQAIEGKQTLLAASRLKNLRDIVIRRSAPRLRTSLHSIFSPEKSGSELPALVPGCDLMDLAAEYAELNPDQQAATKMVMSAQDYGIIQGLPGTGKTSIITFVARLLAAHGKRVLITAYTHAAVDNVLLKLIEKGVNETSPLRPSSAVIRVGLESSCHPGVHLILAPAAAQTLESQDQLPPRVESLRRVIRSARIVGATALSIPRSPLLQGEEFDVVIVDEAGQISQPAVLGAIMASNSFVLVGDHKQLPPLVISDLAAEGGFGVSLLKHLAESHPESIAPLTYQYRMHDDICELSSRFVYDGKMRCGNDQVAKTTLHLPGFLDGSHLCLPNSAWRKPAIDPSLPLVFLNTDAISSSKHADLESSSGKARGSPIINETEVQVVRQVVDDFISCGLPPSSIGVISPFRAQLHRLQEDNVIAKHSSDGLEVSTIDRYQGRDKPVIVVSFVRSNSKFKAGRLLEDLSRINVAITRAKFKLILIGSFSTLSKGSAVLEPILNYIQQKGHVISLPFNAIA</sequence>
<comment type="subcellular location">
    <subcellularLocation>
        <location evidence="19">Nucleus</location>
    </subcellularLocation>
    <subcellularLocation>
        <location evidence="19">Chromosome</location>
    </subcellularLocation>
</comment>
<dbReference type="GO" id="GO:0005694">
    <property type="term" value="C:chromosome"/>
    <property type="evidence" value="ECO:0007669"/>
    <property type="project" value="UniProtKB-SubCell"/>
</dbReference>
<dbReference type="GO" id="GO:0051539">
    <property type="term" value="F:4 iron, 4 sulfur cluster binding"/>
    <property type="evidence" value="ECO:0007669"/>
    <property type="project" value="UniProtKB-UniRule"/>
</dbReference>
<dbReference type="GO" id="GO:0017116">
    <property type="term" value="F:single-stranded DNA helicase activity"/>
    <property type="evidence" value="ECO:0007669"/>
    <property type="project" value="UniProtKB-UniRule"/>
</dbReference>
<dbReference type="InterPro" id="IPR041679">
    <property type="entry name" value="DNA2/NAM7-like_C"/>
</dbReference>
<keyword evidence="5 19" id="KW-0540">Nuclease</keyword>
<evidence type="ECO:0000256" key="4">
    <source>
        <dbReference type="ARBA" id="ARBA00022705"/>
    </source>
</evidence>
<evidence type="ECO:0000259" key="22">
    <source>
        <dbReference type="Pfam" id="PF13086"/>
    </source>
</evidence>
<keyword evidence="15 19" id="KW-0234">DNA repair</keyword>
<dbReference type="Pfam" id="PF13087">
    <property type="entry name" value="AAA_12"/>
    <property type="match status" value="1"/>
</dbReference>
<organism evidence="24 25">
    <name type="scientific">Fistulifera solaris</name>
    <name type="common">Oleaginous diatom</name>
    <dbReference type="NCBI Taxonomy" id="1519565"/>
    <lineage>
        <taxon>Eukaryota</taxon>
        <taxon>Sar</taxon>
        <taxon>Stramenopiles</taxon>
        <taxon>Ochrophyta</taxon>
        <taxon>Bacillariophyta</taxon>
        <taxon>Bacillariophyceae</taxon>
        <taxon>Bacillariophycidae</taxon>
        <taxon>Naviculales</taxon>
        <taxon>Naviculaceae</taxon>
        <taxon>Fistulifera</taxon>
    </lineage>
</organism>
<dbReference type="Proteomes" id="UP000198406">
    <property type="component" value="Unassembled WGS sequence"/>
</dbReference>
<feature type="domain" description="DNA replication factor Dna2 N-terminal" evidence="21">
    <location>
        <begin position="426"/>
        <end position="632"/>
    </location>
</feature>
<feature type="domain" description="DNA2/NAM7 helicase helicase" evidence="22">
    <location>
        <begin position="1051"/>
        <end position="1145"/>
    </location>
</feature>
<evidence type="ECO:0000256" key="17">
    <source>
        <dbReference type="ARBA" id="ARBA00023268"/>
    </source>
</evidence>
<feature type="domain" description="DNA2/NAM7 helicase-like C-terminal" evidence="23">
    <location>
        <begin position="1248"/>
        <end position="1466"/>
    </location>
</feature>
<dbReference type="InterPro" id="IPR014808">
    <property type="entry name" value="DNA_replication_fac_Dna2_N"/>
</dbReference>
<reference evidence="24 25" key="1">
    <citation type="journal article" date="2015" name="Plant Cell">
        <title>Oil accumulation by the oleaginous diatom Fistulifera solaris as revealed by the genome and transcriptome.</title>
        <authorList>
            <person name="Tanaka T."/>
            <person name="Maeda Y."/>
            <person name="Veluchamy A."/>
            <person name="Tanaka M."/>
            <person name="Abida H."/>
            <person name="Marechal E."/>
            <person name="Bowler C."/>
            <person name="Muto M."/>
            <person name="Sunaga Y."/>
            <person name="Tanaka M."/>
            <person name="Yoshino T."/>
            <person name="Taniguchi T."/>
            <person name="Fukuda Y."/>
            <person name="Nemoto M."/>
            <person name="Matsumoto M."/>
            <person name="Wong P.S."/>
            <person name="Aburatani S."/>
            <person name="Fujibuchi W."/>
        </authorList>
    </citation>
    <scope>NUCLEOTIDE SEQUENCE [LARGE SCALE GENOMIC DNA]</scope>
    <source>
        <strain evidence="24 25">JPCC DA0580</strain>
    </source>
</reference>
<keyword evidence="3 19" id="KW-0004">4Fe-4S</keyword>
<evidence type="ECO:0000256" key="1">
    <source>
        <dbReference type="ARBA" id="ARBA00001966"/>
    </source>
</evidence>
<evidence type="ECO:0000256" key="13">
    <source>
        <dbReference type="ARBA" id="ARBA00023014"/>
    </source>
</evidence>
<evidence type="ECO:0000256" key="16">
    <source>
        <dbReference type="ARBA" id="ARBA00023242"/>
    </source>
</evidence>
<evidence type="ECO:0000256" key="19">
    <source>
        <dbReference type="RuleBase" id="RU367041"/>
    </source>
</evidence>
<keyword evidence="11 19" id="KW-0067">ATP-binding</keyword>
<keyword evidence="13 19" id="KW-0411">Iron-sulfur</keyword>
<dbReference type="CDD" id="cd18808">
    <property type="entry name" value="SF1_C_Upf1"/>
    <property type="match status" value="1"/>
</dbReference>
<dbReference type="InterPro" id="IPR027417">
    <property type="entry name" value="P-loop_NTPase"/>
</dbReference>
<dbReference type="GO" id="GO:0016887">
    <property type="term" value="F:ATP hydrolysis activity"/>
    <property type="evidence" value="ECO:0007669"/>
    <property type="project" value="RHEA"/>
</dbReference>
<feature type="compositionally biased region" description="Low complexity" evidence="20">
    <location>
        <begin position="55"/>
        <end position="65"/>
    </location>
</feature>
<dbReference type="GO" id="GO:0046872">
    <property type="term" value="F:metal ion binding"/>
    <property type="evidence" value="ECO:0007669"/>
    <property type="project" value="UniProtKB-UniRule"/>
</dbReference>